<name>A0ABY4RLR0_9BACL</name>
<dbReference type="EC" id="3.2.1.8" evidence="4"/>
<dbReference type="PANTHER" id="PTHR43308:SF5">
    <property type="entry name" value="S-LAYER PROTEIN _ PEPTIDOGLYCAN ENDO-BETA-N-ACETYLGLUCOSAMINIDASE"/>
    <property type="match status" value="1"/>
</dbReference>
<feature type="compositionally biased region" description="Gly residues" evidence="1">
    <location>
        <begin position="119"/>
        <end position="186"/>
    </location>
</feature>
<keyword evidence="4" id="KW-0326">Glycosidase</keyword>
<evidence type="ECO:0000313" key="4">
    <source>
        <dbReference type="EMBL" id="UQZ82997.1"/>
    </source>
</evidence>
<accession>A0ABY4RLR0</accession>
<dbReference type="PROSITE" id="PS51272">
    <property type="entry name" value="SLH"/>
    <property type="match status" value="3"/>
</dbReference>
<feature type="signal peptide" evidence="2">
    <location>
        <begin position="1"/>
        <end position="22"/>
    </location>
</feature>
<dbReference type="GO" id="GO:0031176">
    <property type="term" value="F:endo-1,4-beta-xylanase activity"/>
    <property type="evidence" value="ECO:0007669"/>
    <property type="project" value="UniProtKB-EC"/>
</dbReference>
<keyword evidence="5" id="KW-1185">Reference proteome</keyword>
<feature type="chain" id="PRO_5046132460" evidence="2">
    <location>
        <begin position="23"/>
        <end position="601"/>
    </location>
</feature>
<organism evidence="4 5">
    <name type="scientific">Paenibacillus konkukensis</name>
    <dbReference type="NCBI Taxonomy" id="2020716"/>
    <lineage>
        <taxon>Bacteria</taxon>
        <taxon>Bacillati</taxon>
        <taxon>Bacillota</taxon>
        <taxon>Bacilli</taxon>
        <taxon>Bacillales</taxon>
        <taxon>Paenibacillaceae</taxon>
        <taxon>Paenibacillus</taxon>
    </lineage>
</organism>
<dbReference type="EMBL" id="CP027059">
    <property type="protein sequence ID" value="UQZ82997.1"/>
    <property type="molecule type" value="Genomic_DNA"/>
</dbReference>
<gene>
    <name evidence="4" type="primary">xynA1_6</name>
    <name evidence="4" type="ORF">SK3146_02157</name>
</gene>
<sequence>MKKIAAALLALIFMLSTLPAYAASASFTLNLSAKEVQRGGEIILSGTTESDDTDVVVKIVRPNQTILYIDSVAPSMGSYSAKVKIPDDENFAPYGEYKVAAGSKGRTESRTFVIVDPNGSGGGTDPDNGGGTNPGDGGGTDPGNGGGTNPGDGGGTDPGNGGGTYPGEGGSTDPGNGGGETPGSGGKPNRPHQSSSGTETAADGGGIPSGAGKASDGVVQPDSSEDGRYVFGSDTLAQAIAQAKDAVTIQLPAEAGVSGQALEFPAKSLQDLQDKNLDLIIQDGDHTVRFPAGSIAAFSDEVQSRIRIELNFAWTEEAKDLLSRSLKNQPDYTGTGVILSVVIKAISGDSMTEIHELDKPAAVMIRLTPEQERAISTERAGVYYVDGKQAEYVGGTIRQGVLTFAAAHFSYYTLLEYNKAFADVSGHWAEPAVLSLAAKRIVDGVDDRHYEPGRAITRAEFVTLIMRALKWQGTASPAAAANPFSDVGSSEYYSRSVAEAAWLGIVSGYNGAFRPNDKITREEAVIVLVQAAPYFNLTAAAKAAPDFADMNEVASWAEAAVKEAWSKGLIEGDGVRFHPKQSVTRAEVAVMIYRLLPKGSL</sequence>
<evidence type="ECO:0000259" key="3">
    <source>
        <dbReference type="PROSITE" id="PS51272"/>
    </source>
</evidence>
<reference evidence="4" key="2">
    <citation type="journal article" date="2021" name="J Anim Sci Technol">
        <title>Complete genome sequence of Paenibacillus konkukensis sp. nov. SK3146 as a potential probiotic strain.</title>
        <authorList>
            <person name="Jung H.I."/>
            <person name="Park S."/>
            <person name="Niu K.M."/>
            <person name="Lee S.W."/>
            <person name="Kothari D."/>
            <person name="Yi K.J."/>
            <person name="Kim S.K."/>
        </authorList>
    </citation>
    <scope>NUCLEOTIDE SEQUENCE</scope>
    <source>
        <strain evidence="4">SK3146</strain>
    </source>
</reference>
<feature type="domain" description="SLH" evidence="3">
    <location>
        <begin position="480"/>
        <end position="542"/>
    </location>
</feature>
<evidence type="ECO:0000256" key="2">
    <source>
        <dbReference type="SAM" id="SignalP"/>
    </source>
</evidence>
<evidence type="ECO:0000256" key="1">
    <source>
        <dbReference type="SAM" id="MobiDB-lite"/>
    </source>
</evidence>
<feature type="domain" description="SLH" evidence="3">
    <location>
        <begin position="416"/>
        <end position="479"/>
    </location>
</feature>
<dbReference type="RefSeq" id="WP_249865068.1">
    <property type="nucleotide sequence ID" value="NZ_CP027059.1"/>
</dbReference>
<dbReference type="InterPro" id="IPR051465">
    <property type="entry name" value="Cell_Envelope_Struct_Comp"/>
</dbReference>
<dbReference type="InterPro" id="IPR001119">
    <property type="entry name" value="SLH_dom"/>
</dbReference>
<feature type="domain" description="SLH" evidence="3">
    <location>
        <begin position="544"/>
        <end position="601"/>
    </location>
</feature>
<reference evidence="4" key="1">
    <citation type="submission" date="2018-02" db="EMBL/GenBank/DDBJ databases">
        <authorList>
            <person name="Kim S.-K."/>
            <person name="Jung H.-I."/>
            <person name="Lee S.-W."/>
        </authorList>
    </citation>
    <scope>NUCLEOTIDE SEQUENCE</scope>
    <source>
        <strain evidence="4">SK3146</strain>
    </source>
</reference>
<keyword evidence="2" id="KW-0732">Signal</keyword>
<keyword evidence="4" id="KW-0378">Hydrolase</keyword>
<evidence type="ECO:0000313" key="5">
    <source>
        <dbReference type="Proteomes" id="UP001057134"/>
    </source>
</evidence>
<dbReference type="Pfam" id="PF00395">
    <property type="entry name" value="SLH"/>
    <property type="match status" value="3"/>
</dbReference>
<dbReference type="PANTHER" id="PTHR43308">
    <property type="entry name" value="OUTER MEMBRANE PROTEIN ALPHA-RELATED"/>
    <property type="match status" value="1"/>
</dbReference>
<dbReference type="Proteomes" id="UP001057134">
    <property type="component" value="Chromosome"/>
</dbReference>
<proteinExistence type="predicted"/>
<protein>
    <submittedName>
        <fullName evidence="4">Endo-1,4-beta-xylanase A</fullName>
        <ecNumber evidence="4">3.2.1.8</ecNumber>
    </submittedName>
</protein>
<feature type="region of interest" description="Disordered" evidence="1">
    <location>
        <begin position="101"/>
        <end position="227"/>
    </location>
</feature>